<protein>
    <submittedName>
        <fullName evidence="1">Uncharacterized protein</fullName>
    </submittedName>
</protein>
<evidence type="ECO:0000313" key="1">
    <source>
        <dbReference type="EMBL" id="QNN69611.1"/>
    </source>
</evidence>
<dbReference type="EMBL" id="CP060719">
    <property type="protein sequence ID" value="QNN69611.1"/>
    <property type="molecule type" value="Genomic_DNA"/>
</dbReference>
<accession>A0A7G9SP36</accession>
<sequence length="331" mass="37306">MDSNPASGAPFPFDLKMPLRRSLIAYDGFFEIYTENQTYRLQHPTGDMSRKDFSPESTFVTTLVADAGSRNLTIARLILQTHECMQSAPLSAAERQRALTVLHACKDALLSCEDIANQLKTDVDSIIEGIKQSGFWQEGQSMKLPQHPSLQTQASTYLVHLNRSIRKICEFAFALLELDRKDNNFKDLAKRVGAKLGVDSMMYKYVHANVERIENLILLRNFDEHPGDTTTVLRNFHLAGPRAISAPTWELTGAKATAPKFIAEDAIEQTAYVRGIAENVVMFALNELIQPPLMIMQINEDHIDPAWPVRFRVHLDTSRMTFVSPNSRDPT</sequence>
<name>A0A7G9SP36_9GAMM</name>
<dbReference type="RefSeq" id="WP_187552129.1">
    <property type="nucleotide sequence ID" value="NZ_BMZL01000001.1"/>
</dbReference>
<gene>
    <name evidence="1" type="ORF">H9L16_13220</name>
</gene>
<reference evidence="1 2" key="1">
    <citation type="submission" date="2020-08" db="EMBL/GenBank/DDBJ databases">
        <title>Genome sequence of Thermomonas carbonis KCTC 42013T.</title>
        <authorList>
            <person name="Hyun D.-W."/>
            <person name="Bae J.-W."/>
        </authorList>
    </citation>
    <scope>NUCLEOTIDE SEQUENCE [LARGE SCALE GENOMIC DNA]</scope>
    <source>
        <strain evidence="1 2">KCTC 42013</strain>
    </source>
</reference>
<dbReference type="KEGG" id="tcn:H9L16_13220"/>
<evidence type="ECO:0000313" key="2">
    <source>
        <dbReference type="Proteomes" id="UP000515804"/>
    </source>
</evidence>
<proteinExistence type="predicted"/>
<dbReference type="AlphaFoldDB" id="A0A7G9SP36"/>
<keyword evidence="2" id="KW-1185">Reference proteome</keyword>
<dbReference type="Proteomes" id="UP000515804">
    <property type="component" value="Chromosome"/>
</dbReference>
<organism evidence="1 2">
    <name type="scientific">Thermomonas carbonis</name>
    <dbReference type="NCBI Taxonomy" id="1463158"/>
    <lineage>
        <taxon>Bacteria</taxon>
        <taxon>Pseudomonadati</taxon>
        <taxon>Pseudomonadota</taxon>
        <taxon>Gammaproteobacteria</taxon>
        <taxon>Lysobacterales</taxon>
        <taxon>Lysobacteraceae</taxon>
        <taxon>Thermomonas</taxon>
    </lineage>
</organism>